<evidence type="ECO:0008006" key="7">
    <source>
        <dbReference type="Google" id="ProtNLM"/>
    </source>
</evidence>
<dbReference type="InterPro" id="IPR016130">
    <property type="entry name" value="Tyr_Pase_AS"/>
</dbReference>
<evidence type="ECO:0000313" key="5">
    <source>
        <dbReference type="Proteomes" id="UP001158986"/>
    </source>
</evidence>
<reference evidence="3 5" key="1">
    <citation type="submission" date="2021-11" db="EMBL/GenBank/DDBJ databases">
        <authorList>
            <person name="Islam A."/>
            <person name="Islam S."/>
            <person name="Flora M.S."/>
            <person name="Rahman M."/>
            <person name="Ziaur R.M."/>
            <person name="Epstein J.H."/>
            <person name="Hassan M."/>
            <person name="Klassen M."/>
            <person name="Woodard K."/>
            <person name="Webb A."/>
            <person name="Webby R.J."/>
            <person name="El Zowalaty M.E."/>
        </authorList>
    </citation>
    <scope>NUCLEOTIDE SEQUENCE</scope>
    <source>
        <strain evidence="4">Pbs1</strain>
        <strain evidence="3">Pbs3</strain>
    </source>
</reference>
<dbReference type="Gene3D" id="3.90.190.10">
    <property type="entry name" value="Protein tyrosine phosphatase superfamily"/>
    <property type="match status" value="1"/>
</dbReference>
<gene>
    <name evidence="4" type="ORF">PBS001_LOCUS2569</name>
    <name evidence="3" type="ORF">PBS003_LOCUS8178</name>
</gene>
<dbReference type="PROSITE" id="PS00383">
    <property type="entry name" value="TYR_PHOSPHATASE_1"/>
    <property type="match status" value="1"/>
</dbReference>
<keyword evidence="5" id="KW-1185">Reference proteome</keyword>
<dbReference type="CDD" id="cd00047">
    <property type="entry name" value="PTPc"/>
    <property type="match status" value="1"/>
</dbReference>
<sequence>MLTNFIERKRVKADLYWDTCLKKAVEFGGIRVILLEEEEEESSSLRVGYIMRRFQICQVNDKGQEGESRVIRHLQLTTWPDHGAIRDFQVIAPILDAMNRYRCEASRMYHGVETRVIVHCSAGIGRSGTFIAIDILYRQLHQVLTDKSDNVEEKTRALQHAMNIPRVVYHLRSQRPGMVQTPEQYEMIYQHVAAVISGSQSW</sequence>
<dbReference type="Proteomes" id="UP001158986">
    <property type="component" value="Unassembled WGS sequence"/>
</dbReference>
<dbReference type="SUPFAM" id="SSF52799">
    <property type="entry name" value="(Phosphotyrosine protein) phosphatases II"/>
    <property type="match status" value="1"/>
</dbReference>
<feature type="domain" description="Tyrosine-protein phosphatase" evidence="1">
    <location>
        <begin position="1"/>
        <end position="195"/>
    </location>
</feature>
<dbReference type="SMART" id="SM00404">
    <property type="entry name" value="PTPc_motif"/>
    <property type="match status" value="1"/>
</dbReference>
<dbReference type="InterPro" id="IPR000387">
    <property type="entry name" value="Tyr_Pase_dom"/>
</dbReference>
<dbReference type="PROSITE" id="PS50055">
    <property type="entry name" value="TYR_PHOSPHATASE_PTP"/>
    <property type="match status" value="1"/>
</dbReference>
<dbReference type="EMBL" id="CAKKTJ010000329">
    <property type="protein sequence ID" value="CAH0481573.1"/>
    <property type="molecule type" value="Genomic_DNA"/>
</dbReference>
<evidence type="ECO:0000313" key="3">
    <source>
        <dbReference type="EMBL" id="CAH0481573.1"/>
    </source>
</evidence>
<dbReference type="InterPro" id="IPR000242">
    <property type="entry name" value="PTP_cat"/>
</dbReference>
<feature type="domain" description="Tyrosine specific protein phosphatases" evidence="2">
    <location>
        <begin position="92"/>
        <end position="186"/>
    </location>
</feature>
<evidence type="ECO:0000259" key="2">
    <source>
        <dbReference type="PROSITE" id="PS50056"/>
    </source>
</evidence>
<comment type="caution">
    <text evidence="3">The sequence shown here is derived from an EMBL/GenBank/DDBJ whole genome shotgun (WGS) entry which is preliminary data.</text>
</comment>
<evidence type="ECO:0000313" key="4">
    <source>
        <dbReference type="EMBL" id="CAH0515875.1"/>
    </source>
</evidence>
<protein>
    <recommendedName>
        <fullName evidence="7">Tyrosine specific protein phosphatases domain-containing protein</fullName>
    </recommendedName>
</protein>
<dbReference type="PANTHER" id="PTHR19134">
    <property type="entry name" value="RECEPTOR-TYPE TYROSINE-PROTEIN PHOSPHATASE"/>
    <property type="match status" value="1"/>
</dbReference>
<dbReference type="InterPro" id="IPR050348">
    <property type="entry name" value="Protein-Tyr_Phosphatase"/>
</dbReference>
<dbReference type="Proteomes" id="UP001160483">
    <property type="component" value="Unassembled WGS sequence"/>
</dbReference>
<accession>A0AAU9LKZ3</accession>
<organism evidence="3 6">
    <name type="scientific">Peronospora belbahrii</name>
    <dbReference type="NCBI Taxonomy" id="622444"/>
    <lineage>
        <taxon>Eukaryota</taxon>
        <taxon>Sar</taxon>
        <taxon>Stramenopiles</taxon>
        <taxon>Oomycota</taxon>
        <taxon>Peronosporomycetes</taxon>
        <taxon>Peronosporales</taxon>
        <taxon>Peronosporaceae</taxon>
        <taxon>Peronospora</taxon>
    </lineage>
</organism>
<dbReference type="SMART" id="SM00194">
    <property type="entry name" value="PTPc"/>
    <property type="match status" value="1"/>
</dbReference>
<dbReference type="Pfam" id="PF00102">
    <property type="entry name" value="Y_phosphatase"/>
    <property type="match status" value="1"/>
</dbReference>
<dbReference type="PANTHER" id="PTHR19134:SF449">
    <property type="entry name" value="TYROSINE-PROTEIN PHOSPHATASE 1"/>
    <property type="match status" value="1"/>
</dbReference>
<dbReference type="InterPro" id="IPR029021">
    <property type="entry name" value="Prot-tyrosine_phosphatase-like"/>
</dbReference>
<dbReference type="AlphaFoldDB" id="A0AAU9LKZ3"/>
<evidence type="ECO:0000313" key="6">
    <source>
        <dbReference type="Proteomes" id="UP001160483"/>
    </source>
</evidence>
<name>A0AAU9LKZ3_9STRA</name>
<proteinExistence type="predicted"/>
<evidence type="ECO:0000259" key="1">
    <source>
        <dbReference type="PROSITE" id="PS50055"/>
    </source>
</evidence>
<dbReference type="PRINTS" id="PR00700">
    <property type="entry name" value="PRTYPHPHTASE"/>
</dbReference>
<dbReference type="GO" id="GO:0004725">
    <property type="term" value="F:protein tyrosine phosphatase activity"/>
    <property type="evidence" value="ECO:0007669"/>
    <property type="project" value="InterPro"/>
</dbReference>
<dbReference type="PROSITE" id="PS50056">
    <property type="entry name" value="TYR_PHOSPHATASE_2"/>
    <property type="match status" value="1"/>
</dbReference>
<dbReference type="InterPro" id="IPR003595">
    <property type="entry name" value="Tyr_Pase_cat"/>
</dbReference>
<dbReference type="EMBL" id="CAKLCB010000144">
    <property type="protein sequence ID" value="CAH0515875.1"/>
    <property type="molecule type" value="Genomic_DNA"/>
</dbReference>